<keyword evidence="2" id="KW-0812">Transmembrane</keyword>
<organism evidence="3 4">
    <name type="scientific">Pseudarthrobacter humi</name>
    <dbReference type="NCBI Taxonomy" id="2952523"/>
    <lineage>
        <taxon>Bacteria</taxon>
        <taxon>Bacillati</taxon>
        <taxon>Actinomycetota</taxon>
        <taxon>Actinomycetes</taxon>
        <taxon>Micrococcales</taxon>
        <taxon>Micrococcaceae</taxon>
        <taxon>Pseudarthrobacter</taxon>
    </lineage>
</organism>
<evidence type="ECO:0000313" key="3">
    <source>
        <dbReference type="EMBL" id="MCP9000169.1"/>
    </source>
</evidence>
<evidence type="ECO:0000313" key="4">
    <source>
        <dbReference type="Proteomes" id="UP001524318"/>
    </source>
</evidence>
<keyword evidence="2" id="KW-1133">Transmembrane helix</keyword>
<protein>
    <submittedName>
        <fullName evidence="3">DUF3040 domain-containing protein</fullName>
    </submittedName>
</protein>
<comment type="caution">
    <text evidence="3">The sequence shown here is derived from an EMBL/GenBank/DDBJ whole genome shotgun (WGS) entry which is preliminary data.</text>
</comment>
<name>A0ABT1LPX7_9MICC</name>
<feature type="transmembrane region" description="Helical" evidence="2">
    <location>
        <begin position="42"/>
        <end position="59"/>
    </location>
</feature>
<feature type="compositionally biased region" description="Basic and acidic residues" evidence="1">
    <location>
        <begin position="112"/>
        <end position="124"/>
    </location>
</feature>
<gene>
    <name evidence="3" type="ORF">NFC73_10560</name>
</gene>
<dbReference type="Pfam" id="PF11239">
    <property type="entry name" value="DUF3040"/>
    <property type="match status" value="1"/>
</dbReference>
<dbReference type="InterPro" id="IPR021401">
    <property type="entry name" value="DUF3040"/>
</dbReference>
<keyword evidence="4" id="KW-1185">Reference proteome</keyword>
<sequence>MPLSEHEQKLLEQLEKQLHEDDPKFANSMGSDPGRTWSTRHIVIGVLCALAGIAVLLVGVTVPNIFVGVLGFVVMGAGVYFATMRNASGGKQRSASGAGKSGKPRSSFMSSLEERWDERRRDES</sequence>
<reference evidence="3 4" key="1">
    <citation type="submission" date="2022-06" db="EMBL/GenBank/DDBJ databases">
        <title>Pseudarthrobacter sp. strain RMG13 Genome sequencing and assembly.</title>
        <authorList>
            <person name="Kim I."/>
        </authorList>
    </citation>
    <scope>NUCLEOTIDE SEQUENCE [LARGE SCALE GENOMIC DNA]</scope>
    <source>
        <strain evidence="3 4">RMG13</strain>
    </source>
</reference>
<evidence type="ECO:0000256" key="2">
    <source>
        <dbReference type="SAM" id="Phobius"/>
    </source>
</evidence>
<feature type="transmembrane region" description="Helical" evidence="2">
    <location>
        <begin position="65"/>
        <end position="83"/>
    </location>
</feature>
<dbReference type="RefSeq" id="WP_254750281.1">
    <property type="nucleotide sequence ID" value="NZ_JANCLV010000006.1"/>
</dbReference>
<keyword evidence="2" id="KW-0472">Membrane</keyword>
<evidence type="ECO:0000256" key="1">
    <source>
        <dbReference type="SAM" id="MobiDB-lite"/>
    </source>
</evidence>
<feature type="region of interest" description="Disordered" evidence="1">
    <location>
        <begin position="87"/>
        <end position="124"/>
    </location>
</feature>
<dbReference type="EMBL" id="JANCLV010000006">
    <property type="protein sequence ID" value="MCP9000169.1"/>
    <property type="molecule type" value="Genomic_DNA"/>
</dbReference>
<accession>A0ABT1LPX7</accession>
<dbReference type="Proteomes" id="UP001524318">
    <property type="component" value="Unassembled WGS sequence"/>
</dbReference>
<proteinExistence type="predicted"/>